<proteinExistence type="predicted"/>
<feature type="transmembrane region" description="Helical" evidence="1">
    <location>
        <begin position="21"/>
        <end position="42"/>
    </location>
</feature>
<keyword evidence="3" id="KW-1185">Reference proteome</keyword>
<protein>
    <submittedName>
        <fullName evidence="2">Uncharacterized protein</fullName>
    </submittedName>
</protein>
<accession>A0AAN7JQ66</accession>
<dbReference type="InterPro" id="IPR010471">
    <property type="entry name" value="DUF1068"/>
</dbReference>
<dbReference type="EMBL" id="JAXIOK010000017">
    <property type="protein sequence ID" value="KAK4751138.1"/>
    <property type="molecule type" value="Genomic_DNA"/>
</dbReference>
<evidence type="ECO:0000256" key="1">
    <source>
        <dbReference type="SAM" id="Phobius"/>
    </source>
</evidence>
<sequence length="190" mass="22043">MAQVRCLENRCSRRRRFLRCVSMALMLCLTAFIVGSTLVAVFEWRRSSSPLTTSSVSSISAAADASSCLSCSCRCHVKPHRCPHRPDYVKTQPNRKDLLDRIALLKEEIELLKTVARDSLKHTDAVIVALKRNSRRFQSEASKCRAWMETCEKGREMAEAEIVKERRLTKLWENRAREMRWRDNMAPERR</sequence>
<reference evidence="2 3" key="1">
    <citation type="journal article" date="2023" name="Hortic Res">
        <title>Pangenome of water caltrop reveals structural variations and asymmetric subgenome divergence after allopolyploidization.</title>
        <authorList>
            <person name="Zhang X."/>
            <person name="Chen Y."/>
            <person name="Wang L."/>
            <person name="Yuan Y."/>
            <person name="Fang M."/>
            <person name="Shi L."/>
            <person name="Lu R."/>
            <person name="Comes H.P."/>
            <person name="Ma Y."/>
            <person name="Chen Y."/>
            <person name="Huang G."/>
            <person name="Zhou Y."/>
            <person name="Zheng Z."/>
            <person name="Qiu Y."/>
        </authorList>
    </citation>
    <scope>NUCLEOTIDE SEQUENCE [LARGE SCALE GENOMIC DNA]</scope>
    <source>
        <tissue evidence="2">Roots</tissue>
    </source>
</reference>
<name>A0AAN7JQ66_9MYRT</name>
<keyword evidence="1" id="KW-1133">Transmembrane helix</keyword>
<dbReference type="Proteomes" id="UP001345219">
    <property type="component" value="Chromosome 4"/>
</dbReference>
<organism evidence="2 3">
    <name type="scientific">Trapa incisa</name>
    <dbReference type="NCBI Taxonomy" id="236973"/>
    <lineage>
        <taxon>Eukaryota</taxon>
        <taxon>Viridiplantae</taxon>
        <taxon>Streptophyta</taxon>
        <taxon>Embryophyta</taxon>
        <taxon>Tracheophyta</taxon>
        <taxon>Spermatophyta</taxon>
        <taxon>Magnoliopsida</taxon>
        <taxon>eudicotyledons</taxon>
        <taxon>Gunneridae</taxon>
        <taxon>Pentapetalae</taxon>
        <taxon>rosids</taxon>
        <taxon>malvids</taxon>
        <taxon>Myrtales</taxon>
        <taxon>Lythraceae</taxon>
        <taxon>Trapa</taxon>
    </lineage>
</organism>
<keyword evidence="1" id="KW-0812">Transmembrane</keyword>
<gene>
    <name evidence="2" type="ORF">SAY87_004620</name>
</gene>
<dbReference type="AlphaFoldDB" id="A0AAN7JQ66"/>
<keyword evidence="1" id="KW-0472">Membrane</keyword>
<dbReference type="PANTHER" id="PTHR32254:SF6">
    <property type="entry name" value="DUF1068 DOMAIN-CONTAINING PROTEIN"/>
    <property type="match status" value="1"/>
</dbReference>
<evidence type="ECO:0000313" key="3">
    <source>
        <dbReference type="Proteomes" id="UP001345219"/>
    </source>
</evidence>
<dbReference type="Pfam" id="PF06364">
    <property type="entry name" value="DUF1068"/>
    <property type="match status" value="1"/>
</dbReference>
<comment type="caution">
    <text evidence="2">The sequence shown here is derived from an EMBL/GenBank/DDBJ whole genome shotgun (WGS) entry which is preliminary data.</text>
</comment>
<evidence type="ECO:0000313" key="2">
    <source>
        <dbReference type="EMBL" id="KAK4751138.1"/>
    </source>
</evidence>
<dbReference type="PANTHER" id="PTHR32254">
    <property type="entry name" value="EXPRESSED PROTEIN"/>
    <property type="match status" value="1"/>
</dbReference>